<comment type="function">
    <text evidence="14 19">Joins adenosylcobinamide-GDP and alpha-ribazole to generate adenosylcobalamin (Ado-cobalamin). Also synthesizes adenosylcobalamin 5'-phosphate from adenosylcobinamide-GDP and alpha-ribazole 5'-phosphate.</text>
</comment>
<organism evidence="20 21">
    <name type="scientific">Paracoccus caeni</name>
    <dbReference type="NCBI Taxonomy" id="657651"/>
    <lineage>
        <taxon>Bacteria</taxon>
        <taxon>Pseudomonadati</taxon>
        <taxon>Pseudomonadota</taxon>
        <taxon>Alphaproteobacteria</taxon>
        <taxon>Rhodobacterales</taxon>
        <taxon>Paracoccaceae</taxon>
        <taxon>Paracoccus</taxon>
    </lineage>
</organism>
<evidence type="ECO:0000256" key="13">
    <source>
        <dbReference type="ARBA" id="ARBA00023136"/>
    </source>
</evidence>
<evidence type="ECO:0000256" key="12">
    <source>
        <dbReference type="ARBA" id="ARBA00022989"/>
    </source>
</evidence>
<dbReference type="NCBIfam" id="TIGR00317">
    <property type="entry name" value="cobS"/>
    <property type="match status" value="1"/>
</dbReference>
<evidence type="ECO:0000256" key="17">
    <source>
        <dbReference type="ARBA" id="ARBA00048623"/>
    </source>
</evidence>
<evidence type="ECO:0000256" key="16">
    <source>
        <dbReference type="ARBA" id="ARBA00032853"/>
    </source>
</evidence>
<keyword evidence="7 19" id="KW-1003">Cell membrane</keyword>
<keyword evidence="13 19" id="KW-0472">Membrane</keyword>
<dbReference type="EC" id="2.7.8.26" evidence="5 19"/>
<proteinExistence type="inferred from homology"/>
<comment type="catalytic activity">
    <reaction evidence="17 19">
        <text>alpha-ribazole + adenosylcob(III)inamide-GDP = adenosylcob(III)alamin + GMP + H(+)</text>
        <dbReference type="Rhea" id="RHEA:16049"/>
        <dbReference type="ChEBI" id="CHEBI:10329"/>
        <dbReference type="ChEBI" id="CHEBI:15378"/>
        <dbReference type="ChEBI" id="CHEBI:18408"/>
        <dbReference type="ChEBI" id="CHEBI:58115"/>
        <dbReference type="ChEBI" id="CHEBI:60487"/>
        <dbReference type="EC" id="2.7.8.26"/>
    </reaction>
</comment>
<feature type="transmembrane region" description="Helical" evidence="19">
    <location>
        <begin position="219"/>
        <end position="239"/>
    </location>
</feature>
<keyword evidence="8 19" id="KW-0169">Cobalamin biosynthesis</keyword>
<accession>A0A934VZ88</accession>
<dbReference type="PANTHER" id="PTHR34148:SF1">
    <property type="entry name" value="ADENOSYLCOBINAMIDE-GDP RIBAZOLETRANSFERASE"/>
    <property type="match status" value="1"/>
</dbReference>
<evidence type="ECO:0000256" key="8">
    <source>
        <dbReference type="ARBA" id="ARBA00022573"/>
    </source>
</evidence>
<dbReference type="EMBL" id="JAEPRQ010000001">
    <property type="protein sequence ID" value="MBK4215580.1"/>
    <property type="molecule type" value="Genomic_DNA"/>
</dbReference>
<name>A0A934VZ88_9RHOB</name>
<evidence type="ECO:0000256" key="15">
    <source>
        <dbReference type="ARBA" id="ARBA00032605"/>
    </source>
</evidence>
<feature type="transmembrane region" description="Helical" evidence="19">
    <location>
        <begin position="108"/>
        <end position="127"/>
    </location>
</feature>
<evidence type="ECO:0000256" key="2">
    <source>
        <dbReference type="ARBA" id="ARBA00004651"/>
    </source>
</evidence>
<evidence type="ECO:0000313" key="21">
    <source>
        <dbReference type="Proteomes" id="UP000640485"/>
    </source>
</evidence>
<evidence type="ECO:0000256" key="1">
    <source>
        <dbReference type="ARBA" id="ARBA00001946"/>
    </source>
</evidence>
<dbReference type="HAMAP" id="MF_00719">
    <property type="entry name" value="CobS"/>
    <property type="match status" value="1"/>
</dbReference>
<comment type="cofactor">
    <cofactor evidence="1 19">
        <name>Mg(2+)</name>
        <dbReference type="ChEBI" id="CHEBI:18420"/>
    </cofactor>
</comment>
<dbReference type="AlphaFoldDB" id="A0A934VZ88"/>
<dbReference type="PANTHER" id="PTHR34148">
    <property type="entry name" value="ADENOSYLCOBINAMIDE-GDP RIBAZOLETRANSFERASE"/>
    <property type="match status" value="1"/>
</dbReference>
<feature type="transmembrane region" description="Helical" evidence="19">
    <location>
        <begin position="165"/>
        <end position="185"/>
    </location>
</feature>
<evidence type="ECO:0000256" key="3">
    <source>
        <dbReference type="ARBA" id="ARBA00004663"/>
    </source>
</evidence>
<evidence type="ECO:0000256" key="9">
    <source>
        <dbReference type="ARBA" id="ARBA00022679"/>
    </source>
</evidence>
<comment type="catalytic activity">
    <reaction evidence="18 19">
        <text>alpha-ribazole 5'-phosphate + adenosylcob(III)inamide-GDP = adenosylcob(III)alamin 5'-phosphate + GMP + H(+)</text>
        <dbReference type="Rhea" id="RHEA:23560"/>
        <dbReference type="ChEBI" id="CHEBI:15378"/>
        <dbReference type="ChEBI" id="CHEBI:57918"/>
        <dbReference type="ChEBI" id="CHEBI:58115"/>
        <dbReference type="ChEBI" id="CHEBI:60487"/>
        <dbReference type="ChEBI" id="CHEBI:60493"/>
        <dbReference type="EC" id="2.7.8.26"/>
    </reaction>
</comment>
<evidence type="ECO:0000256" key="4">
    <source>
        <dbReference type="ARBA" id="ARBA00010561"/>
    </source>
</evidence>
<dbReference type="Pfam" id="PF02654">
    <property type="entry name" value="CobS"/>
    <property type="match status" value="1"/>
</dbReference>
<evidence type="ECO:0000256" key="18">
    <source>
        <dbReference type="ARBA" id="ARBA00049504"/>
    </source>
</evidence>
<dbReference type="Proteomes" id="UP000640485">
    <property type="component" value="Unassembled WGS sequence"/>
</dbReference>
<keyword evidence="12 19" id="KW-1133">Transmembrane helix</keyword>
<evidence type="ECO:0000256" key="10">
    <source>
        <dbReference type="ARBA" id="ARBA00022692"/>
    </source>
</evidence>
<evidence type="ECO:0000256" key="6">
    <source>
        <dbReference type="ARBA" id="ARBA00015850"/>
    </source>
</evidence>
<keyword evidence="9 19" id="KW-0808">Transferase</keyword>
<dbReference type="GO" id="GO:0051073">
    <property type="term" value="F:adenosylcobinamide-GDP ribazoletransferase activity"/>
    <property type="evidence" value="ECO:0007669"/>
    <property type="project" value="UniProtKB-UniRule"/>
</dbReference>
<comment type="similarity">
    <text evidence="4 19">Belongs to the CobS family.</text>
</comment>
<dbReference type="GO" id="GO:0005886">
    <property type="term" value="C:plasma membrane"/>
    <property type="evidence" value="ECO:0007669"/>
    <property type="project" value="UniProtKB-SubCell"/>
</dbReference>
<dbReference type="GO" id="GO:0008818">
    <property type="term" value="F:cobalamin 5'-phosphate synthase activity"/>
    <property type="evidence" value="ECO:0007669"/>
    <property type="project" value="UniProtKB-UniRule"/>
</dbReference>
<protein>
    <recommendedName>
        <fullName evidence="6 19">Adenosylcobinamide-GDP ribazoletransferase</fullName>
        <ecNumber evidence="5 19">2.7.8.26</ecNumber>
    </recommendedName>
    <alternativeName>
        <fullName evidence="16 19">Cobalamin synthase</fullName>
    </alternativeName>
    <alternativeName>
        <fullName evidence="15 19">Cobalamin-5'-phosphate synthase</fullName>
    </alternativeName>
</protein>
<sequence length="245" mass="24949">MSIRVRAQQFLLALVFLTRLPLGRLLPPRVLPLAESAWAFPLVGAIIGAIASLPLLLPGPPLLTATLSVALAVWLTGALHEDALADFADAAGGNTPEDRLRIMRDSRIGSYGVMALIVSTLLRIAALGVLGPLALIAAASTGRAAIVFAMVALPPARSDGLGRAAGRPGLGGLAVSALIAALFLLPAGLPAFAAAGVAAIVGAWVIFKAKQWLGGQTGDVLGTMSLVAETAVLVVFALFREVTAS</sequence>
<dbReference type="RefSeq" id="WP_200684632.1">
    <property type="nucleotide sequence ID" value="NZ_JAEPRQ010000001.1"/>
</dbReference>
<keyword evidence="11 19" id="KW-0460">Magnesium</keyword>
<dbReference type="GO" id="GO:0009236">
    <property type="term" value="P:cobalamin biosynthetic process"/>
    <property type="evidence" value="ECO:0007669"/>
    <property type="project" value="UniProtKB-UniRule"/>
</dbReference>
<evidence type="ECO:0000256" key="14">
    <source>
        <dbReference type="ARBA" id="ARBA00025228"/>
    </source>
</evidence>
<comment type="subcellular location">
    <subcellularLocation>
        <location evidence="2 19">Cell membrane</location>
        <topology evidence="2 19">Multi-pass membrane protein</topology>
    </subcellularLocation>
</comment>
<evidence type="ECO:0000256" key="7">
    <source>
        <dbReference type="ARBA" id="ARBA00022475"/>
    </source>
</evidence>
<gene>
    <name evidence="19 20" type="primary">cobS</name>
    <name evidence="20" type="ORF">JJJ17_06550</name>
</gene>
<evidence type="ECO:0000313" key="20">
    <source>
        <dbReference type="EMBL" id="MBK4215580.1"/>
    </source>
</evidence>
<keyword evidence="10 19" id="KW-0812">Transmembrane</keyword>
<dbReference type="InterPro" id="IPR003805">
    <property type="entry name" value="CobS"/>
</dbReference>
<evidence type="ECO:0000256" key="11">
    <source>
        <dbReference type="ARBA" id="ARBA00022842"/>
    </source>
</evidence>
<feature type="transmembrane region" description="Helical" evidence="19">
    <location>
        <begin position="133"/>
        <end position="153"/>
    </location>
</feature>
<comment type="pathway">
    <text evidence="3 19">Cofactor biosynthesis; adenosylcobalamin biosynthesis; adenosylcobalamin from cob(II)yrinate a,c-diamide: step 7/7.</text>
</comment>
<evidence type="ECO:0000256" key="19">
    <source>
        <dbReference type="HAMAP-Rule" id="MF_00719"/>
    </source>
</evidence>
<comment type="caution">
    <text evidence="20">The sequence shown here is derived from an EMBL/GenBank/DDBJ whole genome shotgun (WGS) entry which is preliminary data.</text>
</comment>
<keyword evidence="21" id="KW-1185">Reference proteome</keyword>
<evidence type="ECO:0000256" key="5">
    <source>
        <dbReference type="ARBA" id="ARBA00013200"/>
    </source>
</evidence>
<reference evidence="20" key="1">
    <citation type="submission" date="2021-01" db="EMBL/GenBank/DDBJ databases">
        <title>Paracoccus amoyensis sp. nov., isolated from the surface seawater along the coast of Xiamen Island, China.</title>
        <authorList>
            <person name="Lyu L."/>
        </authorList>
    </citation>
    <scope>NUCLEOTIDE SEQUENCE</scope>
    <source>
        <strain evidence="20">MJ17</strain>
    </source>
</reference>